<dbReference type="RefSeq" id="WP_160587020.1">
    <property type="nucleotide sequence ID" value="NZ_BMHN01000001.1"/>
</dbReference>
<protein>
    <recommendedName>
        <fullName evidence="5 9">Trehalose-6-phosphate synthase</fullName>
        <ecNumber evidence="4 9">2.4.1.15</ecNumber>
    </recommendedName>
    <alternativeName>
        <fullName evidence="9">Osmoregulatory trehalose synthesis protein A</fullName>
    </alternativeName>
    <alternativeName>
        <fullName evidence="9">UDP-glucose-glucosephosphate glucosyltransferase</fullName>
    </alternativeName>
</protein>
<reference evidence="10 11" key="1">
    <citation type="journal article" date="2016" name="Int. J. Syst. Evol. Microbiol.">
        <title>Pyruvatibacter mobilis gen. nov., sp. nov., a marine bacterium from the culture broth of Picochlorum sp. 122.</title>
        <authorList>
            <person name="Wang G."/>
            <person name="Tang M."/>
            <person name="Wu H."/>
            <person name="Dai S."/>
            <person name="Li T."/>
            <person name="Chen C."/>
            <person name="He H."/>
            <person name="Fan J."/>
            <person name="Xiang W."/>
            <person name="Li X."/>
        </authorList>
    </citation>
    <scope>NUCLEOTIDE SEQUENCE [LARGE SCALE GENOMIC DNA]</scope>
    <source>
        <strain evidence="10 11">GYP-11</strain>
    </source>
</reference>
<keyword evidence="11" id="KW-1185">Reference proteome</keyword>
<dbReference type="PANTHER" id="PTHR10788">
    <property type="entry name" value="TREHALOSE-6-PHOSPHATE SYNTHASE"/>
    <property type="match status" value="1"/>
</dbReference>
<dbReference type="Pfam" id="PF00982">
    <property type="entry name" value="Glyco_transf_20"/>
    <property type="match status" value="1"/>
</dbReference>
<gene>
    <name evidence="10" type="primary">otsA</name>
    <name evidence="10" type="ORF">GTQ45_04470</name>
</gene>
<evidence type="ECO:0000313" key="11">
    <source>
        <dbReference type="Proteomes" id="UP000470384"/>
    </source>
</evidence>
<evidence type="ECO:0000256" key="9">
    <source>
        <dbReference type="RuleBase" id="RU362045"/>
    </source>
</evidence>
<dbReference type="CDD" id="cd03788">
    <property type="entry name" value="GT20_TPS"/>
    <property type="match status" value="1"/>
</dbReference>
<evidence type="ECO:0000256" key="5">
    <source>
        <dbReference type="ARBA" id="ARBA00018539"/>
    </source>
</evidence>
<comment type="caution">
    <text evidence="10">The sequence shown here is derived from an EMBL/GenBank/DDBJ whole genome shotgun (WGS) entry which is preliminary data.</text>
</comment>
<comment type="similarity">
    <text evidence="2 9">Belongs to the glycosyltransferase 20 family.</text>
</comment>
<dbReference type="EMBL" id="WXYQ01000004">
    <property type="protein sequence ID" value="NBG94980.1"/>
    <property type="molecule type" value="Genomic_DNA"/>
</dbReference>
<dbReference type="InterPro" id="IPR001830">
    <property type="entry name" value="Glyco_trans_20"/>
</dbReference>
<evidence type="ECO:0000256" key="7">
    <source>
        <dbReference type="ARBA" id="ARBA00022679"/>
    </source>
</evidence>
<keyword evidence="6 9" id="KW-0328">Glycosyltransferase</keyword>
<evidence type="ECO:0000256" key="4">
    <source>
        <dbReference type="ARBA" id="ARBA00012538"/>
    </source>
</evidence>
<evidence type="ECO:0000256" key="2">
    <source>
        <dbReference type="ARBA" id="ARBA00008799"/>
    </source>
</evidence>
<dbReference type="Gene3D" id="3.40.50.2000">
    <property type="entry name" value="Glycogen Phosphorylase B"/>
    <property type="match status" value="2"/>
</dbReference>
<dbReference type="InterPro" id="IPR012766">
    <property type="entry name" value="Trehalose_OtsA"/>
</dbReference>
<dbReference type="OrthoDB" id="9815690at2"/>
<dbReference type="Proteomes" id="UP000470384">
    <property type="component" value="Unassembled WGS sequence"/>
</dbReference>
<dbReference type="GO" id="GO:0005992">
    <property type="term" value="P:trehalose biosynthetic process"/>
    <property type="evidence" value="ECO:0007669"/>
    <property type="project" value="UniProtKB-UniRule"/>
</dbReference>
<dbReference type="FunFam" id="3.40.50.2000:FF:000024">
    <property type="entry name" value="Trehalose-6-phosphate synthase"/>
    <property type="match status" value="1"/>
</dbReference>
<organism evidence="10 11">
    <name type="scientific">Pyruvatibacter mobilis</name>
    <dbReference type="NCBI Taxonomy" id="1712261"/>
    <lineage>
        <taxon>Bacteria</taxon>
        <taxon>Pseudomonadati</taxon>
        <taxon>Pseudomonadota</taxon>
        <taxon>Alphaproteobacteria</taxon>
        <taxon>Hyphomicrobiales</taxon>
        <taxon>Parvibaculaceae</taxon>
        <taxon>Pyruvatibacter</taxon>
    </lineage>
</organism>
<comment type="function">
    <text evidence="9">Probably involved in the osmoprotection via the biosynthesis of trehalose. Catalyzes the transfer of glucose from UDP-alpha-D-glucose (UDP-Glc) to D-glucose 6-phosphate (Glc-6-P) to form trehalose-6-phosphate. Acts with retention of the anomeric configuration of the UDP-sugar donor.</text>
</comment>
<accession>A0A845Q9V7</accession>
<comment type="catalytic activity">
    <reaction evidence="8 9">
        <text>D-glucose 6-phosphate + UDP-alpha-D-glucose = alpha,alpha-trehalose 6-phosphate + UDP + H(+)</text>
        <dbReference type="Rhea" id="RHEA:18889"/>
        <dbReference type="ChEBI" id="CHEBI:15378"/>
        <dbReference type="ChEBI" id="CHEBI:58223"/>
        <dbReference type="ChEBI" id="CHEBI:58429"/>
        <dbReference type="ChEBI" id="CHEBI:58885"/>
        <dbReference type="ChEBI" id="CHEBI:61548"/>
        <dbReference type="EC" id="2.4.1.15"/>
    </reaction>
</comment>
<dbReference type="NCBIfam" id="TIGR02400">
    <property type="entry name" value="trehalose_OtsA"/>
    <property type="match status" value="1"/>
</dbReference>
<proteinExistence type="inferred from homology"/>
<evidence type="ECO:0000256" key="8">
    <source>
        <dbReference type="ARBA" id="ARBA00048039"/>
    </source>
</evidence>
<evidence type="ECO:0000256" key="1">
    <source>
        <dbReference type="ARBA" id="ARBA00005199"/>
    </source>
</evidence>
<dbReference type="PANTHER" id="PTHR10788:SF106">
    <property type="entry name" value="BCDNA.GH08860"/>
    <property type="match status" value="1"/>
</dbReference>
<comment type="pathway">
    <text evidence="1 9">Glycan biosynthesis; trehalose biosynthesis.</text>
</comment>
<dbReference type="GeneID" id="300655894"/>
<dbReference type="SUPFAM" id="SSF53756">
    <property type="entry name" value="UDP-Glycosyltransferase/glycogen phosphorylase"/>
    <property type="match status" value="1"/>
</dbReference>
<comment type="subunit">
    <text evidence="3 9">Homotetramer.</text>
</comment>
<evidence type="ECO:0000256" key="3">
    <source>
        <dbReference type="ARBA" id="ARBA00011881"/>
    </source>
</evidence>
<evidence type="ECO:0000313" key="10">
    <source>
        <dbReference type="EMBL" id="NBG94980.1"/>
    </source>
</evidence>
<dbReference type="EC" id="2.4.1.15" evidence="4 9"/>
<name>A0A845Q9V7_9HYPH</name>
<dbReference type="UniPathway" id="UPA00299"/>
<dbReference type="GO" id="GO:0003825">
    <property type="term" value="F:alpha,alpha-trehalose-phosphate synthase (UDP-forming) activity"/>
    <property type="evidence" value="ECO:0007669"/>
    <property type="project" value="UniProtKB-UniRule"/>
</dbReference>
<sequence>MSRLIVVSNRVGPIGDAARAGGLAVALVEALKSSGGIWFGWTGDVIEEADTRLKLESAGPLTLATIDLSADDFDAYYNGFANRSLWPLFHFRTGLVQYDRDNFAGYSRVNAAFAKALLPLVQQDDLIWVHDYHFLLFAEELRKLGCTRPIGHFLHIPFPPRELLTTLPNHEELVKALFAFDILGFQTEHDRDRFFDYVRMEVGGSILGDKARCFNRTVTARAFPIGIDAGTFANFASTDDGQKQFASMRDMLRGRRQIIGVDRLDYTKGLPERFNAFERMLEDHEEHRGEVSLLQVAPPSRTDVSEYQDLRLELEGMAGHINGRFAEFNWTPIRYLNRSFARQALAGLYRASHVGLVTPLRDGMNLVAKEYVAAQDPEDPGVLVLSRFAGAAKQLTDAVIVNPYDVQGMADAMNVALTMPLDERKDRYTKLMKVISEEDIGHWRTSYLEALSSVEHAGVTGGSLHGDQNGAVA</sequence>
<dbReference type="AlphaFoldDB" id="A0A845Q9V7"/>
<keyword evidence="7 9" id="KW-0808">Transferase</keyword>
<evidence type="ECO:0000256" key="6">
    <source>
        <dbReference type="ARBA" id="ARBA00022676"/>
    </source>
</evidence>